<evidence type="ECO:0000313" key="4">
    <source>
        <dbReference type="Proteomes" id="UP000297445"/>
    </source>
</evidence>
<keyword evidence="2 3" id="KW-0413">Isomerase</keyword>
<dbReference type="SUPFAM" id="SSF54506">
    <property type="entry name" value="Diaminopimelate epimerase-like"/>
    <property type="match status" value="2"/>
</dbReference>
<proteinExistence type="inferred from homology"/>
<dbReference type="AlphaFoldDB" id="A0A5E9PPN2"/>
<gene>
    <name evidence="3" type="primary">prpF</name>
    <name evidence="3" type="ORF">E2R16_10835</name>
</gene>
<reference evidence="3 4" key="1">
    <citation type="submission" date="2019-03" db="EMBL/GenBank/DDBJ databases">
        <title>Draft genome sequence of an environmental Acinetobacter seifertii from Brazil.</title>
        <authorList>
            <person name="Furlan J.P.R."/>
            <person name="Stehling E.G."/>
        </authorList>
    </citation>
    <scope>NUCLEOTIDE SEQUENCE [LARGE SCALE GENOMIC DNA]</scope>
    <source>
        <strain evidence="3 4">SAb133</strain>
    </source>
</reference>
<comment type="similarity">
    <text evidence="1">Belongs to the PrpF family.</text>
</comment>
<dbReference type="InterPro" id="IPR012709">
    <property type="entry name" value="PrpF"/>
</dbReference>
<evidence type="ECO:0000313" key="3">
    <source>
        <dbReference type="EMBL" id="TEU26971.1"/>
    </source>
</evidence>
<evidence type="ECO:0000256" key="2">
    <source>
        <dbReference type="ARBA" id="ARBA00023235"/>
    </source>
</evidence>
<name>A0A5E9PPN2_9GAMM</name>
<dbReference type="GO" id="GO:0019629">
    <property type="term" value="P:propionate catabolic process, 2-methylcitrate cycle"/>
    <property type="evidence" value="ECO:0007669"/>
    <property type="project" value="InterPro"/>
</dbReference>
<dbReference type="NCBIfam" id="TIGR02334">
    <property type="entry name" value="prpF"/>
    <property type="match status" value="1"/>
</dbReference>
<comment type="caution">
    <text evidence="3">The sequence shown here is derived from an EMBL/GenBank/DDBJ whole genome shotgun (WGS) entry which is preliminary data.</text>
</comment>
<dbReference type="Pfam" id="PF04303">
    <property type="entry name" value="PrpF"/>
    <property type="match status" value="1"/>
</dbReference>
<evidence type="ECO:0000256" key="1">
    <source>
        <dbReference type="ARBA" id="ARBA00007673"/>
    </source>
</evidence>
<organism evidence="3 4">
    <name type="scientific">Acinetobacter seifertii</name>
    <dbReference type="NCBI Taxonomy" id="1530123"/>
    <lineage>
        <taxon>Bacteria</taxon>
        <taxon>Pseudomonadati</taxon>
        <taxon>Pseudomonadota</taxon>
        <taxon>Gammaproteobacteria</taxon>
        <taxon>Moraxellales</taxon>
        <taxon>Moraxellaceae</taxon>
        <taxon>Acinetobacter</taxon>
        <taxon>Acinetobacter calcoaceticus/baumannii complex</taxon>
    </lineage>
</organism>
<accession>A0A5E9PPN2</accession>
<dbReference type="PANTHER" id="PTHR43709">
    <property type="entry name" value="ACONITATE ISOMERASE-RELATED"/>
    <property type="match status" value="1"/>
</dbReference>
<dbReference type="Gene3D" id="3.10.310.10">
    <property type="entry name" value="Diaminopimelate Epimerase, Chain A, domain 1"/>
    <property type="match status" value="2"/>
</dbReference>
<dbReference type="InterPro" id="IPR007400">
    <property type="entry name" value="PrpF-like"/>
</dbReference>
<dbReference type="Proteomes" id="UP000297445">
    <property type="component" value="Unassembled WGS sequence"/>
</dbReference>
<dbReference type="GO" id="GO:0016853">
    <property type="term" value="F:isomerase activity"/>
    <property type="evidence" value="ECO:0007669"/>
    <property type="project" value="UniProtKB-KW"/>
</dbReference>
<dbReference type="EMBL" id="SNSA01000005">
    <property type="protein sequence ID" value="TEU26971.1"/>
    <property type="molecule type" value="Genomic_DNA"/>
</dbReference>
<dbReference type="PANTHER" id="PTHR43709:SF2">
    <property type="entry name" value="DUF453 DOMAIN PROTEIN (AFU_ORTHOLOGUE AFUA_6G00360)"/>
    <property type="match status" value="1"/>
</dbReference>
<protein>
    <submittedName>
        <fullName evidence="3">2-methylaconitate cis-trans isomerase PrpF</fullName>
    </submittedName>
</protein>
<sequence length="387" mass="41495">MTQKRIPAIYMRGGSSKGVFFLDEDVPPQGPERDAFILRVVGSPDPYGKQIDGMGGATSSTSKVVIIKKSTRKDCDVDYLFGAPAIEDPVVDWSGNCGNLSSAVGPFAIRNGLVNAPRDGVATVRIWQENIQKQIIAYVPVKDGEVQEEGDFVLDGVTFPGAEVVLEFLQPGGTDEGILPTGNVIDFVDIPEFEEVEVTLLNAGNPTIFINAKQLGLDGTETQSDINNNLKLLNLMETIRANCTVVMGLAKTPEEATRLRPHTPKLCLVAEPADYKAAGGKLVVKDQIDVIARIISMGKLHHAITGTGAIAVAVAACLKGTLVNKIVGEIGNRQVQIGHTAGTVNVGAQTQFINDQWIVEKAIMSRSARVIMDGYVHIPNSLNSFSF</sequence>
<dbReference type="RefSeq" id="WP_134262781.1">
    <property type="nucleotide sequence ID" value="NZ_JADWOK010000106.1"/>
</dbReference>